<accession>A0A8S9Z6I3</accession>
<evidence type="ECO:0000313" key="1">
    <source>
        <dbReference type="EMBL" id="KAF7260741.1"/>
    </source>
</evidence>
<proteinExistence type="predicted"/>
<organism evidence="1 2">
    <name type="scientific">Paragonimus skrjabini miyazakii</name>
    <dbReference type="NCBI Taxonomy" id="59628"/>
    <lineage>
        <taxon>Eukaryota</taxon>
        <taxon>Metazoa</taxon>
        <taxon>Spiralia</taxon>
        <taxon>Lophotrochozoa</taxon>
        <taxon>Platyhelminthes</taxon>
        <taxon>Trematoda</taxon>
        <taxon>Digenea</taxon>
        <taxon>Plagiorchiida</taxon>
        <taxon>Troglotremata</taxon>
        <taxon>Troglotrematidae</taxon>
        <taxon>Paragonimus</taxon>
    </lineage>
</organism>
<evidence type="ECO:0000313" key="2">
    <source>
        <dbReference type="Proteomes" id="UP000822476"/>
    </source>
</evidence>
<protein>
    <submittedName>
        <fullName evidence="1">Uncharacterized protein</fullName>
    </submittedName>
</protein>
<gene>
    <name evidence="1" type="ORF">EG68_01596</name>
</gene>
<dbReference type="AlphaFoldDB" id="A0A8S9Z6I3"/>
<dbReference type="Proteomes" id="UP000822476">
    <property type="component" value="Unassembled WGS sequence"/>
</dbReference>
<comment type="caution">
    <text evidence="1">The sequence shown here is derived from an EMBL/GenBank/DDBJ whole genome shotgun (WGS) entry which is preliminary data.</text>
</comment>
<name>A0A8S9Z6I3_9TREM</name>
<reference evidence="1" key="1">
    <citation type="submission" date="2019-07" db="EMBL/GenBank/DDBJ databases">
        <title>Annotation for the trematode Paragonimus miyazaki's.</title>
        <authorList>
            <person name="Choi Y.-J."/>
        </authorList>
    </citation>
    <scope>NUCLEOTIDE SEQUENCE</scope>
    <source>
        <strain evidence="1">Japan</strain>
    </source>
</reference>
<keyword evidence="2" id="KW-1185">Reference proteome</keyword>
<sequence>MECSIETYYKSTLRSTTIFSPASFIKHTYGNRSTLNSCPKNKGVPLKFNLTIDFPRNCQDWDDFEGWQATEFRHLPLYLEPVAME</sequence>
<dbReference type="EMBL" id="JTDE01000628">
    <property type="protein sequence ID" value="KAF7260741.1"/>
    <property type="molecule type" value="Genomic_DNA"/>
</dbReference>